<keyword evidence="3" id="KW-1185">Reference proteome</keyword>
<dbReference type="EMBL" id="JACTNZ010000005">
    <property type="protein sequence ID" value="KAG5547354.1"/>
    <property type="molecule type" value="Genomic_DNA"/>
</dbReference>
<keyword evidence="1" id="KW-1133">Transmembrane helix</keyword>
<gene>
    <name evidence="2" type="ORF">RHGRI_013139</name>
</gene>
<comment type="caution">
    <text evidence="2">The sequence shown here is derived from an EMBL/GenBank/DDBJ whole genome shotgun (WGS) entry which is preliminary data.</text>
</comment>
<reference evidence="2" key="1">
    <citation type="submission" date="2020-08" db="EMBL/GenBank/DDBJ databases">
        <title>Plant Genome Project.</title>
        <authorList>
            <person name="Zhang R.-G."/>
        </authorList>
    </citation>
    <scope>NUCLEOTIDE SEQUENCE</scope>
    <source>
        <strain evidence="2">WSP0</strain>
        <tissue evidence="2">Leaf</tissue>
    </source>
</reference>
<accession>A0AAV6K4R0</accession>
<evidence type="ECO:0000313" key="3">
    <source>
        <dbReference type="Proteomes" id="UP000823749"/>
    </source>
</evidence>
<feature type="transmembrane region" description="Helical" evidence="1">
    <location>
        <begin position="13"/>
        <end position="35"/>
    </location>
</feature>
<keyword evidence="1" id="KW-0812">Transmembrane</keyword>
<proteinExistence type="predicted"/>
<keyword evidence="1" id="KW-0472">Membrane</keyword>
<protein>
    <submittedName>
        <fullName evidence="2">Uncharacterized protein</fullName>
    </submittedName>
</protein>
<sequence>MHEPLLDAIEMKLMPTVAVAVAAVFMAVAALFLHWRSRIWQLIAMPPDSRPISDVCQQHLEKEAIRIMLHLSDSHHSPFAQGTSILLHEPILEAIEMKLMPAIEVSEFLAIRIVFLAYDTHILHWISRIQQLIAMPPYSCQDCFLTQSDFRISDILTKATNSS</sequence>
<evidence type="ECO:0000256" key="1">
    <source>
        <dbReference type="SAM" id="Phobius"/>
    </source>
</evidence>
<dbReference type="AlphaFoldDB" id="A0AAV6K4R0"/>
<name>A0AAV6K4R0_9ERIC</name>
<evidence type="ECO:0000313" key="2">
    <source>
        <dbReference type="EMBL" id="KAG5547354.1"/>
    </source>
</evidence>
<organism evidence="2 3">
    <name type="scientific">Rhododendron griersonianum</name>
    <dbReference type="NCBI Taxonomy" id="479676"/>
    <lineage>
        <taxon>Eukaryota</taxon>
        <taxon>Viridiplantae</taxon>
        <taxon>Streptophyta</taxon>
        <taxon>Embryophyta</taxon>
        <taxon>Tracheophyta</taxon>
        <taxon>Spermatophyta</taxon>
        <taxon>Magnoliopsida</taxon>
        <taxon>eudicotyledons</taxon>
        <taxon>Gunneridae</taxon>
        <taxon>Pentapetalae</taxon>
        <taxon>asterids</taxon>
        <taxon>Ericales</taxon>
        <taxon>Ericaceae</taxon>
        <taxon>Ericoideae</taxon>
        <taxon>Rhodoreae</taxon>
        <taxon>Rhododendron</taxon>
    </lineage>
</organism>
<dbReference type="Proteomes" id="UP000823749">
    <property type="component" value="Chromosome 5"/>
</dbReference>